<evidence type="ECO:0000256" key="4">
    <source>
        <dbReference type="ARBA" id="ARBA00023163"/>
    </source>
</evidence>
<dbReference type="InterPro" id="IPR001789">
    <property type="entry name" value="Sig_transdc_resp-reg_receiver"/>
</dbReference>
<dbReference type="PANTHER" id="PTHR43214">
    <property type="entry name" value="TWO-COMPONENT RESPONSE REGULATOR"/>
    <property type="match status" value="1"/>
</dbReference>
<dbReference type="GO" id="GO:0000160">
    <property type="term" value="P:phosphorelay signal transduction system"/>
    <property type="evidence" value="ECO:0007669"/>
    <property type="project" value="InterPro"/>
</dbReference>
<protein>
    <submittedName>
        <fullName evidence="8">DNA-binding response regulator</fullName>
    </submittedName>
</protein>
<dbReference type="InterPro" id="IPR016032">
    <property type="entry name" value="Sig_transdc_resp-reg_C-effctor"/>
</dbReference>
<dbReference type="SMART" id="SM00421">
    <property type="entry name" value="HTH_LUXR"/>
    <property type="match status" value="1"/>
</dbReference>
<organism evidence="8 9">
    <name type="scientific">Catellatospora methionotrophica</name>
    <dbReference type="NCBI Taxonomy" id="121620"/>
    <lineage>
        <taxon>Bacteria</taxon>
        <taxon>Bacillati</taxon>
        <taxon>Actinomycetota</taxon>
        <taxon>Actinomycetes</taxon>
        <taxon>Micromonosporales</taxon>
        <taxon>Micromonosporaceae</taxon>
        <taxon>Catellatospora</taxon>
    </lineage>
</organism>
<evidence type="ECO:0000256" key="2">
    <source>
        <dbReference type="ARBA" id="ARBA00023015"/>
    </source>
</evidence>
<dbReference type="InterPro" id="IPR011006">
    <property type="entry name" value="CheY-like_superfamily"/>
</dbReference>
<keyword evidence="1 5" id="KW-0597">Phosphoprotein</keyword>
<name>A0A8J3PGA2_9ACTN</name>
<dbReference type="EMBL" id="BONJ01000028">
    <property type="protein sequence ID" value="GIG16561.1"/>
    <property type="molecule type" value="Genomic_DNA"/>
</dbReference>
<keyword evidence="3 8" id="KW-0238">DNA-binding</keyword>
<accession>A0A8J3PGA2</accession>
<evidence type="ECO:0000259" key="7">
    <source>
        <dbReference type="PROSITE" id="PS50110"/>
    </source>
</evidence>
<evidence type="ECO:0000259" key="6">
    <source>
        <dbReference type="PROSITE" id="PS50043"/>
    </source>
</evidence>
<dbReference type="CDD" id="cd06170">
    <property type="entry name" value="LuxR_C_like"/>
    <property type="match status" value="1"/>
</dbReference>
<dbReference type="PROSITE" id="PS00622">
    <property type="entry name" value="HTH_LUXR_1"/>
    <property type="match status" value="1"/>
</dbReference>
<evidence type="ECO:0000313" key="8">
    <source>
        <dbReference type="EMBL" id="GIG16561.1"/>
    </source>
</evidence>
<feature type="domain" description="HTH luxR-type" evidence="6">
    <location>
        <begin position="148"/>
        <end position="213"/>
    </location>
</feature>
<dbReference type="Pfam" id="PF00196">
    <property type="entry name" value="GerE"/>
    <property type="match status" value="1"/>
</dbReference>
<reference evidence="8" key="1">
    <citation type="submission" date="2021-01" db="EMBL/GenBank/DDBJ databases">
        <title>Whole genome shotgun sequence of Catellatospora methionotrophica NBRC 14553.</title>
        <authorList>
            <person name="Komaki H."/>
            <person name="Tamura T."/>
        </authorList>
    </citation>
    <scope>NUCLEOTIDE SEQUENCE</scope>
    <source>
        <strain evidence="8">NBRC 14553</strain>
    </source>
</reference>
<keyword evidence="4" id="KW-0804">Transcription</keyword>
<dbReference type="PROSITE" id="PS50110">
    <property type="entry name" value="RESPONSE_REGULATORY"/>
    <property type="match status" value="1"/>
</dbReference>
<keyword evidence="9" id="KW-1185">Reference proteome</keyword>
<comment type="caution">
    <text evidence="8">The sequence shown here is derived from an EMBL/GenBank/DDBJ whole genome shotgun (WGS) entry which is preliminary data.</text>
</comment>
<dbReference type="InterPro" id="IPR000792">
    <property type="entry name" value="Tscrpt_reg_LuxR_C"/>
</dbReference>
<evidence type="ECO:0000313" key="9">
    <source>
        <dbReference type="Proteomes" id="UP000660339"/>
    </source>
</evidence>
<keyword evidence="2" id="KW-0805">Transcription regulation</keyword>
<dbReference type="PANTHER" id="PTHR43214:SF24">
    <property type="entry name" value="TRANSCRIPTIONAL REGULATORY PROTEIN NARL-RELATED"/>
    <property type="match status" value="1"/>
</dbReference>
<dbReference type="InterPro" id="IPR058245">
    <property type="entry name" value="NreC/VraR/RcsB-like_REC"/>
</dbReference>
<evidence type="ECO:0000256" key="1">
    <source>
        <dbReference type="ARBA" id="ARBA00022553"/>
    </source>
</evidence>
<sequence length="220" mass="23926">MNAAALRVVIAEDMVLLRDGLVRLLGSAGMRVLAQVDDARALTAAVAAYRPDLVIVDVRMPPTHTDEGARAALYLHETYPDLGVMVLSQVIEQALATRLLDDPPARFGYLLKDRVLDVDDFLAALRRVADGGTVVDAHIVDRLLGDTGDTRLDVLSTREREVLSGLAQGMSNAAISRRLLVSERTVDAHLRSIFAKLDLHPSADDNRRVRATLTWLAAAS</sequence>
<dbReference type="SUPFAM" id="SSF46894">
    <property type="entry name" value="C-terminal effector domain of the bipartite response regulators"/>
    <property type="match status" value="1"/>
</dbReference>
<gene>
    <name evidence="8" type="ORF">Cme02nite_48930</name>
</gene>
<dbReference type="CDD" id="cd17535">
    <property type="entry name" value="REC_NarL-like"/>
    <property type="match status" value="1"/>
</dbReference>
<feature type="modified residue" description="4-aspartylphosphate" evidence="5">
    <location>
        <position position="57"/>
    </location>
</feature>
<dbReference type="PRINTS" id="PR00038">
    <property type="entry name" value="HTHLUXR"/>
</dbReference>
<dbReference type="InterPro" id="IPR039420">
    <property type="entry name" value="WalR-like"/>
</dbReference>
<dbReference type="PROSITE" id="PS50043">
    <property type="entry name" value="HTH_LUXR_2"/>
    <property type="match status" value="1"/>
</dbReference>
<dbReference type="GO" id="GO:0006355">
    <property type="term" value="P:regulation of DNA-templated transcription"/>
    <property type="evidence" value="ECO:0007669"/>
    <property type="project" value="InterPro"/>
</dbReference>
<dbReference type="AlphaFoldDB" id="A0A8J3PGA2"/>
<dbReference type="Pfam" id="PF00072">
    <property type="entry name" value="Response_reg"/>
    <property type="match status" value="1"/>
</dbReference>
<dbReference type="SUPFAM" id="SSF52172">
    <property type="entry name" value="CheY-like"/>
    <property type="match status" value="1"/>
</dbReference>
<dbReference type="GO" id="GO:0003677">
    <property type="term" value="F:DNA binding"/>
    <property type="evidence" value="ECO:0007669"/>
    <property type="project" value="UniProtKB-KW"/>
</dbReference>
<dbReference type="Proteomes" id="UP000660339">
    <property type="component" value="Unassembled WGS sequence"/>
</dbReference>
<feature type="domain" description="Response regulatory" evidence="7">
    <location>
        <begin position="7"/>
        <end position="127"/>
    </location>
</feature>
<evidence type="ECO:0000256" key="5">
    <source>
        <dbReference type="PROSITE-ProRule" id="PRU00169"/>
    </source>
</evidence>
<proteinExistence type="predicted"/>
<dbReference type="RefSeq" id="WP_275413496.1">
    <property type="nucleotide sequence ID" value="NZ_BAAATT010000005.1"/>
</dbReference>
<evidence type="ECO:0000256" key="3">
    <source>
        <dbReference type="ARBA" id="ARBA00023125"/>
    </source>
</evidence>
<dbReference type="Gene3D" id="3.40.50.2300">
    <property type="match status" value="1"/>
</dbReference>